<dbReference type="AlphaFoldDB" id="A0A6A3EJR7"/>
<feature type="compositionally biased region" description="Gly residues" evidence="1">
    <location>
        <begin position="83"/>
        <end position="101"/>
    </location>
</feature>
<comment type="caution">
    <text evidence="2">The sequence shown here is derived from an EMBL/GenBank/DDBJ whole genome shotgun (WGS) entry which is preliminary data.</text>
</comment>
<sequence length="677" mass="71142">MTARATRAARRSSTPTAGSTTRSAGAPPAPKRQRQPRTRVRLSAGGGDDGDDDEVVVSSGVMITAAGSHDDSSDDDGDNNAGNHGGGNNSRGGSGGNGGDGRGGRDHGGADGDGGGQQSSGRQQPARTPAPVQTQQSDELEDMDWWEALTPNQQRAMMKRFLVQPPAAAPTPQPVVIQAPAPPPAQERPNRRKMKRLHLEDFKGTAGESVEAWLATIPQEVERQASLGGDMWTAAELYYGVTAHLKDAATKWLITMSENMREEDKNLAYLIKMMRKKYGRRDNMFRIQQRLAARVQQPGERLSDFATSLTSIGFDKRVPAESYVEAFINGINNETTATQVRTYEPTTLDEAVQFAEDKCGEFGEGFKVTDWRVAKRRYREEREDGAEDDAPPAKKKPPTTESVDQLDWKKLGLGFGGNEDTPPSVDTEGKAVSGLAKTAQKDPLSLAALRALMVVAGLGREETVGEKAASSKAKVARALEVKSEGGKQSPDNQASNQSAGWQNPVGGYGGGQGGGYGGGYAGGQGGGYAGGKGGGYAGGQGGGYGGYGGGQAGGRGGGRGNSNGGGFGGRGVGGGQGVRRGRGGGRGGLENYGPQTRVRSHSARRRLRADTAARRATGGASARSAPPTCRRRTTSRRRTQRSAPVPPQHSQRQQPQREMGSGSRGGASAVRDECVPQ</sequence>
<feature type="compositionally biased region" description="Basic residues" evidence="1">
    <location>
        <begin position="31"/>
        <end position="40"/>
    </location>
</feature>
<proteinExistence type="predicted"/>
<feature type="compositionally biased region" description="Polar residues" evidence="1">
    <location>
        <begin position="489"/>
        <end position="501"/>
    </location>
</feature>
<name>A0A6A3EJR7_9STRA</name>
<feature type="compositionally biased region" description="Basic residues" evidence="1">
    <location>
        <begin position="598"/>
        <end position="607"/>
    </location>
</feature>
<protein>
    <recommendedName>
        <fullName evidence="4">Retrotransposon gag domain-containing protein</fullName>
    </recommendedName>
</protein>
<accession>A0A6A3EJR7</accession>
<feature type="region of interest" description="Disordered" evidence="1">
    <location>
        <begin position="1"/>
        <end position="142"/>
    </location>
</feature>
<reference evidence="2 3" key="1">
    <citation type="submission" date="2018-08" db="EMBL/GenBank/DDBJ databases">
        <title>Genomic investigation of the strawberry pathogen Phytophthora fragariae indicates pathogenicity is determined by transcriptional variation in three key races.</title>
        <authorList>
            <person name="Adams T.M."/>
            <person name="Armitage A.D."/>
            <person name="Sobczyk M.K."/>
            <person name="Bates H.J."/>
            <person name="Dunwell J.M."/>
            <person name="Nellist C.F."/>
            <person name="Harrison R.J."/>
        </authorList>
    </citation>
    <scope>NUCLEOTIDE SEQUENCE [LARGE SCALE GENOMIC DNA]</scope>
    <source>
        <strain evidence="2 3">NOV-9</strain>
    </source>
</reference>
<feature type="compositionally biased region" description="Basic residues" evidence="1">
    <location>
        <begin position="629"/>
        <end position="640"/>
    </location>
</feature>
<evidence type="ECO:0008006" key="4">
    <source>
        <dbReference type="Google" id="ProtNLM"/>
    </source>
</evidence>
<feature type="compositionally biased region" description="Low complexity" evidence="1">
    <location>
        <begin position="614"/>
        <end position="628"/>
    </location>
</feature>
<feature type="compositionally biased region" description="Gly residues" evidence="1">
    <location>
        <begin position="506"/>
        <end position="590"/>
    </location>
</feature>
<evidence type="ECO:0000313" key="2">
    <source>
        <dbReference type="EMBL" id="KAE8932713.1"/>
    </source>
</evidence>
<feature type="region of interest" description="Disordered" evidence="1">
    <location>
        <begin position="169"/>
        <end position="190"/>
    </location>
</feature>
<evidence type="ECO:0000313" key="3">
    <source>
        <dbReference type="Proteomes" id="UP000429523"/>
    </source>
</evidence>
<organism evidence="2 3">
    <name type="scientific">Phytophthora fragariae</name>
    <dbReference type="NCBI Taxonomy" id="53985"/>
    <lineage>
        <taxon>Eukaryota</taxon>
        <taxon>Sar</taxon>
        <taxon>Stramenopiles</taxon>
        <taxon>Oomycota</taxon>
        <taxon>Peronosporomycetes</taxon>
        <taxon>Peronosporales</taxon>
        <taxon>Peronosporaceae</taxon>
        <taxon>Phytophthora</taxon>
    </lineage>
</organism>
<dbReference type="EMBL" id="QXGF01001088">
    <property type="protein sequence ID" value="KAE8932713.1"/>
    <property type="molecule type" value="Genomic_DNA"/>
</dbReference>
<feature type="compositionally biased region" description="Low complexity" evidence="1">
    <location>
        <begin position="56"/>
        <end position="67"/>
    </location>
</feature>
<feature type="region of interest" description="Disordered" evidence="1">
    <location>
        <begin position="480"/>
        <end position="677"/>
    </location>
</feature>
<evidence type="ECO:0000256" key="1">
    <source>
        <dbReference type="SAM" id="MobiDB-lite"/>
    </source>
</evidence>
<gene>
    <name evidence="2" type="ORF">PF009_g17272</name>
</gene>
<feature type="region of interest" description="Disordered" evidence="1">
    <location>
        <begin position="379"/>
        <end position="430"/>
    </location>
</feature>
<dbReference type="Proteomes" id="UP000429523">
    <property type="component" value="Unassembled WGS sequence"/>
</dbReference>
<feature type="compositionally biased region" description="Low complexity" evidence="1">
    <location>
        <begin position="1"/>
        <end position="26"/>
    </location>
</feature>